<proteinExistence type="predicted"/>
<feature type="region of interest" description="Disordered" evidence="1">
    <location>
        <begin position="20"/>
        <end position="71"/>
    </location>
</feature>
<reference evidence="2" key="1">
    <citation type="submission" date="2023-05" db="EMBL/GenBank/DDBJ databases">
        <authorList>
            <person name="Stuckert A."/>
        </authorList>
    </citation>
    <scope>NUCLEOTIDE SEQUENCE</scope>
</reference>
<dbReference type="EMBL" id="CATNWA010006340">
    <property type="protein sequence ID" value="CAI9551897.1"/>
    <property type="molecule type" value="Genomic_DNA"/>
</dbReference>
<sequence>MSEIPEGKNVCFKWRGKPLFISSQDGQGDRAGGRRAAQRSEGPPTRPGQGEETRVGHPHRSLHSPGLRPHSQRRRFRRLLLPVSRLPLRCLRADQEGPGAAEPGSSRVRVCNRRPCNSWVDVYTSRRDSVYRRYPCSCLHAFKDPVFNILIIHHTRYEDLCCAV</sequence>
<dbReference type="Proteomes" id="UP001162483">
    <property type="component" value="Unassembled WGS sequence"/>
</dbReference>
<evidence type="ECO:0000256" key="1">
    <source>
        <dbReference type="SAM" id="MobiDB-lite"/>
    </source>
</evidence>
<protein>
    <submittedName>
        <fullName evidence="2">Uncharacterized protein</fullName>
    </submittedName>
</protein>
<evidence type="ECO:0000313" key="3">
    <source>
        <dbReference type="Proteomes" id="UP001162483"/>
    </source>
</evidence>
<accession>A0ABN9BXK3</accession>
<organism evidence="2 3">
    <name type="scientific">Staurois parvus</name>
    <dbReference type="NCBI Taxonomy" id="386267"/>
    <lineage>
        <taxon>Eukaryota</taxon>
        <taxon>Metazoa</taxon>
        <taxon>Chordata</taxon>
        <taxon>Craniata</taxon>
        <taxon>Vertebrata</taxon>
        <taxon>Euteleostomi</taxon>
        <taxon>Amphibia</taxon>
        <taxon>Batrachia</taxon>
        <taxon>Anura</taxon>
        <taxon>Neobatrachia</taxon>
        <taxon>Ranoidea</taxon>
        <taxon>Ranidae</taxon>
        <taxon>Staurois</taxon>
    </lineage>
</organism>
<comment type="caution">
    <text evidence="2">The sequence shown here is derived from an EMBL/GenBank/DDBJ whole genome shotgun (WGS) entry which is preliminary data.</text>
</comment>
<keyword evidence="3" id="KW-1185">Reference proteome</keyword>
<evidence type="ECO:0000313" key="2">
    <source>
        <dbReference type="EMBL" id="CAI9551897.1"/>
    </source>
</evidence>
<name>A0ABN9BXK3_9NEOB</name>
<gene>
    <name evidence="2" type="ORF">SPARVUS_LOCUS3806296</name>
</gene>